<keyword evidence="2" id="KW-1133">Transmembrane helix</keyword>
<evidence type="ECO:0000313" key="4">
    <source>
        <dbReference type="Proteomes" id="UP001161065"/>
    </source>
</evidence>
<sequence length="153" mass="17644">MARYMADEKESSFFSDVLKISLGVFIGGLLAALAYTKIMAIAAEYAAQRVVESVELSMREQAEKARKQAEMARLQAEHQRFQREVEEGQRRANAERERQAKQEHEAFMRQEWKKIYQPSAACQQDSTTMNCVNAYAAAHKIFLNRFGEFPPRF</sequence>
<name>A0AA42TW03_9BURK</name>
<keyword evidence="2" id="KW-0812">Transmembrane</keyword>
<keyword evidence="2" id="KW-0472">Membrane</keyword>
<dbReference type="Proteomes" id="UP001161065">
    <property type="component" value="Unassembled WGS sequence"/>
</dbReference>
<evidence type="ECO:0000256" key="2">
    <source>
        <dbReference type="SAM" id="Phobius"/>
    </source>
</evidence>
<accession>A0AA42TW03</accession>
<dbReference type="RefSeq" id="WP_280009130.1">
    <property type="nucleotide sequence ID" value="NZ_JAOCEK010000023.1"/>
</dbReference>
<dbReference type="AlphaFoldDB" id="A0AA42TW03"/>
<proteinExistence type="predicted"/>
<comment type="caution">
    <text evidence="3">The sequence shown here is derived from an EMBL/GenBank/DDBJ whole genome shotgun (WGS) entry which is preliminary data.</text>
</comment>
<feature type="region of interest" description="Disordered" evidence="1">
    <location>
        <begin position="80"/>
        <end position="100"/>
    </location>
</feature>
<organism evidence="3 4">
    <name type="scientific">Comamonas thiooxydans</name>
    <dbReference type="NCBI Taxonomy" id="363952"/>
    <lineage>
        <taxon>Bacteria</taxon>
        <taxon>Pseudomonadati</taxon>
        <taxon>Pseudomonadota</taxon>
        <taxon>Betaproteobacteria</taxon>
        <taxon>Burkholderiales</taxon>
        <taxon>Comamonadaceae</taxon>
        <taxon>Comamonas</taxon>
    </lineage>
</organism>
<reference evidence="3" key="1">
    <citation type="submission" date="2022-09" db="EMBL/GenBank/DDBJ databases">
        <title>Intensive care unit water sources are persistently colonized with multi-drug resistant bacteria and are the site of extensive horizontal gene transfer of antibiotic resistance genes.</title>
        <authorList>
            <person name="Diorio-Toth L."/>
        </authorList>
    </citation>
    <scope>NUCLEOTIDE SEQUENCE</scope>
    <source>
        <strain evidence="3">GD03832</strain>
    </source>
</reference>
<evidence type="ECO:0000313" key="3">
    <source>
        <dbReference type="EMBL" id="MDH1336634.1"/>
    </source>
</evidence>
<evidence type="ECO:0000256" key="1">
    <source>
        <dbReference type="SAM" id="MobiDB-lite"/>
    </source>
</evidence>
<feature type="transmembrane region" description="Helical" evidence="2">
    <location>
        <begin position="20"/>
        <end position="40"/>
    </location>
</feature>
<gene>
    <name evidence="3" type="ORF">N5D63_21030</name>
</gene>
<dbReference type="EMBL" id="JAOCEK010000023">
    <property type="protein sequence ID" value="MDH1336634.1"/>
    <property type="molecule type" value="Genomic_DNA"/>
</dbReference>
<protein>
    <submittedName>
        <fullName evidence="3">Uncharacterized protein</fullName>
    </submittedName>
</protein>